<dbReference type="EMBL" id="CAJVPI010000456">
    <property type="protein sequence ID" value="CAG8537583.1"/>
    <property type="molecule type" value="Genomic_DNA"/>
</dbReference>
<dbReference type="Proteomes" id="UP000789739">
    <property type="component" value="Unassembled WGS sequence"/>
</dbReference>
<feature type="region of interest" description="Disordered" evidence="1">
    <location>
        <begin position="119"/>
        <end position="145"/>
    </location>
</feature>
<dbReference type="AlphaFoldDB" id="A0A9N9FHX9"/>
<feature type="region of interest" description="Disordered" evidence="1">
    <location>
        <begin position="38"/>
        <end position="67"/>
    </location>
</feature>
<dbReference type="OrthoDB" id="2374153at2759"/>
<evidence type="ECO:0000313" key="3">
    <source>
        <dbReference type="Proteomes" id="UP000789739"/>
    </source>
</evidence>
<name>A0A9N9FHX9_9GLOM</name>
<comment type="caution">
    <text evidence="2">The sequence shown here is derived from an EMBL/GenBank/DDBJ whole genome shotgun (WGS) entry which is preliminary data.</text>
</comment>
<evidence type="ECO:0000256" key="1">
    <source>
        <dbReference type="SAM" id="MobiDB-lite"/>
    </source>
</evidence>
<feature type="compositionally biased region" description="Basic and acidic residues" evidence="1">
    <location>
        <begin position="48"/>
        <end position="61"/>
    </location>
</feature>
<protein>
    <submittedName>
        <fullName evidence="2">9120_t:CDS:1</fullName>
    </submittedName>
</protein>
<feature type="compositionally biased region" description="Low complexity" evidence="1">
    <location>
        <begin position="38"/>
        <end position="47"/>
    </location>
</feature>
<gene>
    <name evidence="2" type="ORF">PBRASI_LOCUS4424</name>
</gene>
<proteinExistence type="predicted"/>
<keyword evidence="3" id="KW-1185">Reference proteome</keyword>
<organism evidence="2 3">
    <name type="scientific">Paraglomus brasilianum</name>
    <dbReference type="NCBI Taxonomy" id="144538"/>
    <lineage>
        <taxon>Eukaryota</taxon>
        <taxon>Fungi</taxon>
        <taxon>Fungi incertae sedis</taxon>
        <taxon>Mucoromycota</taxon>
        <taxon>Glomeromycotina</taxon>
        <taxon>Glomeromycetes</taxon>
        <taxon>Paraglomerales</taxon>
        <taxon>Paraglomeraceae</taxon>
        <taxon>Paraglomus</taxon>
    </lineage>
</organism>
<accession>A0A9N9FHX9</accession>
<reference evidence="2" key="1">
    <citation type="submission" date="2021-06" db="EMBL/GenBank/DDBJ databases">
        <authorList>
            <person name="Kallberg Y."/>
            <person name="Tangrot J."/>
            <person name="Rosling A."/>
        </authorList>
    </citation>
    <scope>NUCLEOTIDE SEQUENCE</scope>
    <source>
        <strain evidence="2">BR232B</strain>
    </source>
</reference>
<evidence type="ECO:0000313" key="2">
    <source>
        <dbReference type="EMBL" id="CAG8537583.1"/>
    </source>
</evidence>
<sequence>MAPSQQHLPEVIEKLPPMPNKSYKPDALIIMFNSGNDNNSNNIPTIDNTDHNEDNSNRDGNRSINDGDWVAKVPHQILELPSTPPINLESLIFQRYIINENGWWPLFGGDRRRKRNHSASSSSLYLSKHSRRNASTSPFAKRRKIHNSPHFSSPFSIKNYLAVEWSKEENKSRVAPPPKTTTSALPQENFAAVTSRVLLVRRLKARQGLLKGDAASRFRKNLLLKVAHAIAYAKLASQSESIDASNDVFIKRPWRDGTTEPQSGSLTELAQSRQFGGQESGWGQDKLVAAREALSHAMLQDFYYIVKDENPLMALEYLWGADAI</sequence>